<comment type="similarity">
    <text evidence="3">Belongs to the GRAS family.</text>
</comment>
<gene>
    <name evidence="4" type="ORF">HPP92_002222</name>
</gene>
<accession>A0A835VIA8</accession>
<comment type="caution">
    <text evidence="4">The sequence shown here is derived from an EMBL/GenBank/DDBJ whole genome shotgun (WGS) entry which is preliminary data.</text>
</comment>
<comment type="caution">
    <text evidence="3">Lacks conserved residue(s) required for the propagation of feature annotation.</text>
</comment>
<evidence type="ECO:0000313" key="5">
    <source>
        <dbReference type="Proteomes" id="UP000636800"/>
    </source>
</evidence>
<evidence type="ECO:0000313" key="4">
    <source>
        <dbReference type="EMBL" id="KAG0497531.1"/>
    </source>
</evidence>
<feature type="region of interest" description="Leucine repeat II (LRII)" evidence="3">
    <location>
        <begin position="274"/>
        <end position="306"/>
    </location>
</feature>
<evidence type="ECO:0000256" key="3">
    <source>
        <dbReference type="PROSITE-ProRule" id="PRU01191"/>
    </source>
</evidence>
<dbReference type="AlphaFoldDB" id="A0A835VIA8"/>
<dbReference type="InterPro" id="IPR005202">
    <property type="entry name" value="TF_GRAS"/>
</dbReference>
<evidence type="ECO:0000256" key="2">
    <source>
        <dbReference type="ARBA" id="ARBA00023163"/>
    </source>
</evidence>
<organism evidence="4 5">
    <name type="scientific">Vanilla planifolia</name>
    <name type="common">Vanilla</name>
    <dbReference type="NCBI Taxonomy" id="51239"/>
    <lineage>
        <taxon>Eukaryota</taxon>
        <taxon>Viridiplantae</taxon>
        <taxon>Streptophyta</taxon>
        <taxon>Embryophyta</taxon>
        <taxon>Tracheophyta</taxon>
        <taxon>Spermatophyta</taxon>
        <taxon>Magnoliopsida</taxon>
        <taxon>Liliopsida</taxon>
        <taxon>Asparagales</taxon>
        <taxon>Orchidaceae</taxon>
        <taxon>Vanilloideae</taxon>
        <taxon>Vanilleae</taxon>
        <taxon>Vanilla</taxon>
    </lineage>
</organism>
<evidence type="ECO:0000256" key="1">
    <source>
        <dbReference type="ARBA" id="ARBA00023015"/>
    </source>
</evidence>
<dbReference type="PROSITE" id="PS50985">
    <property type="entry name" value="GRAS"/>
    <property type="match status" value="1"/>
</dbReference>
<dbReference type="Pfam" id="PF03514">
    <property type="entry name" value="GRAS"/>
    <property type="match status" value="1"/>
</dbReference>
<sequence length="494" mass="54039">MAAEVELCFSGYNSSVEASEVGWPYWSPVTAWAQFACEDHINNTLETMLWDFDSCAATPEAYGLAGSLPETPEICSSAVGGVSMECEIPKTADALVATGIGEGEKGLRLFHLLSAAAEAIFGGDLNRRELARVILARLKQLLPPAATTDAAASLERLVTHFSEALHRLLVDDSDAASANGPIFSLAEATVASHLLHDMSPYVNFGHFTANQAILEAIGSERRVHIVDFDAVEGAQWPPLMQAMVSRTDGVPRPSQLKITALVGRGKKAAAAAQETGRRLSEYAASIGLPFAFVQCRVDRKGQFQATAVRVVMGDYLVFNCAIHAPYHEHHSASSIGSFLAVAQELGARLVTVVEEEKERGRDDIFGKVGTFKEELERYCAIWDALETGHAKQGRAREMVETLVLGPRIAGTMESLFRQGEEEKVFRWAEWMAARGFERIELSYFNHWQAKLLLGLYDEGYQVEEDGPNKLVLGWKSRRLVAASVWSSRPPSPSP</sequence>
<feature type="short sequence motif" description="VHIID" evidence="3">
    <location>
        <begin position="223"/>
        <end position="227"/>
    </location>
</feature>
<evidence type="ECO:0008006" key="6">
    <source>
        <dbReference type="Google" id="ProtNLM"/>
    </source>
</evidence>
<keyword evidence="1" id="KW-0805">Transcription regulation</keyword>
<keyword evidence="2" id="KW-0804">Transcription</keyword>
<dbReference type="EMBL" id="JADCNL010000001">
    <property type="protein sequence ID" value="KAG0497531.1"/>
    <property type="molecule type" value="Genomic_DNA"/>
</dbReference>
<proteinExistence type="inferred from homology"/>
<dbReference type="Proteomes" id="UP000636800">
    <property type="component" value="Chromosome 1"/>
</dbReference>
<keyword evidence="5" id="KW-1185">Reference proteome</keyword>
<dbReference type="PANTHER" id="PTHR31636">
    <property type="entry name" value="OSJNBA0084A10.13 PROTEIN-RELATED"/>
    <property type="match status" value="1"/>
</dbReference>
<protein>
    <recommendedName>
        <fullName evidence="6">Nodulation-signaling pathway 2 protein</fullName>
    </recommendedName>
</protein>
<name>A0A835VIA8_VANPL</name>
<feature type="region of interest" description="SAW" evidence="3">
    <location>
        <begin position="413"/>
        <end position="486"/>
    </location>
</feature>
<reference evidence="4 5" key="1">
    <citation type="journal article" date="2020" name="Nat. Food">
        <title>A phased Vanilla planifolia genome enables genetic improvement of flavour and production.</title>
        <authorList>
            <person name="Hasing T."/>
            <person name="Tang H."/>
            <person name="Brym M."/>
            <person name="Khazi F."/>
            <person name="Huang T."/>
            <person name="Chambers A.H."/>
        </authorList>
    </citation>
    <scope>NUCLEOTIDE SEQUENCE [LARGE SCALE GENOMIC DNA]</scope>
    <source>
        <tissue evidence="4">Leaf</tissue>
    </source>
</reference>
<dbReference type="OrthoDB" id="5586at2759"/>